<dbReference type="AlphaFoldDB" id="A0A9K3KXU9"/>
<keyword evidence="2" id="KW-1185">Reference proteome</keyword>
<reference evidence="1" key="1">
    <citation type="journal article" date="2021" name="Sci. Rep.">
        <title>Diploid genomic architecture of Nitzschia inconspicua, an elite biomass production diatom.</title>
        <authorList>
            <person name="Oliver A."/>
            <person name="Podell S."/>
            <person name="Pinowska A."/>
            <person name="Traller J.C."/>
            <person name="Smith S.R."/>
            <person name="McClure R."/>
            <person name="Beliaev A."/>
            <person name="Bohutskyi P."/>
            <person name="Hill E.A."/>
            <person name="Rabines A."/>
            <person name="Zheng H."/>
            <person name="Allen L.Z."/>
            <person name="Kuo A."/>
            <person name="Grigoriev I.V."/>
            <person name="Allen A.E."/>
            <person name="Hazlebeck D."/>
            <person name="Allen E.E."/>
        </authorList>
    </citation>
    <scope>NUCLEOTIDE SEQUENCE</scope>
    <source>
        <strain evidence="1">Hildebrandi</strain>
    </source>
</reference>
<dbReference type="OrthoDB" id="52205at2759"/>
<evidence type="ECO:0000313" key="2">
    <source>
        <dbReference type="Proteomes" id="UP000693970"/>
    </source>
</evidence>
<sequence>MDKNGREDLLTYNQILDYLNRDMENPVLWKYKKIVSHQGPLKQGDKDYKGSAWNVLLEWETGEVTAEPLNIIAKDDPITCAIRKGEWFAQHRRVEEV</sequence>
<proteinExistence type="predicted"/>
<gene>
    <name evidence="1" type="ORF">IV203_010526</name>
</gene>
<dbReference type="Proteomes" id="UP000693970">
    <property type="component" value="Unassembled WGS sequence"/>
</dbReference>
<reference evidence="1" key="2">
    <citation type="submission" date="2021-04" db="EMBL/GenBank/DDBJ databases">
        <authorList>
            <person name="Podell S."/>
        </authorList>
    </citation>
    <scope>NUCLEOTIDE SEQUENCE</scope>
    <source>
        <strain evidence="1">Hildebrandi</strain>
    </source>
</reference>
<comment type="caution">
    <text evidence="1">The sequence shown here is derived from an EMBL/GenBank/DDBJ whole genome shotgun (WGS) entry which is preliminary data.</text>
</comment>
<dbReference type="EMBL" id="JAGRRH010000018">
    <property type="protein sequence ID" value="KAG7351166.1"/>
    <property type="molecule type" value="Genomic_DNA"/>
</dbReference>
<name>A0A9K3KXU9_9STRA</name>
<protein>
    <submittedName>
        <fullName evidence="1">Uncharacterized protein</fullName>
    </submittedName>
</protein>
<organism evidence="1 2">
    <name type="scientific">Nitzschia inconspicua</name>
    <dbReference type="NCBI Taxonomy" id="303405"/>
    <lineage>
        <taxon>Eukaryota</taxon>
        <taxon>Sar</taxon>
        <taxon>Stramenopiles</taxon>
        <taxon>Ochrophyta</taxon>
        <taxon>Bacillariophyta</taxon>
        <taxon>Bacillariophyceae</taxon>
        <taxon>Bacillariophycidae</taxon>
        <taxon>Bacillariales</taxon>
        <taxon>Bacillariaceae</taxon>
        <taxon>Nitzschia</taxon>
    </lineage>
</organism>
<accession>A0A9K3KXU9</accession>
<evidence type="ECO:0000313" key="1">
    <source>
        <dbReference type="EMBL" id="KAG7351166.1"/>
    </source>
</evidence>